<feature type="region of interest" description="Disordered" evidence="2">
    <location>
        <begin position="31"/>
        <end position="52"/>
    </location>
</feature>
<feature type="compositionally biased region" description="Pro residues" evidence="2">
    <location>
        <begin position="813"/>
        <end position="822"/>
    </location>
</feature>
<feature type="compositionally biased region" description="Polar residues" evidence="2">
    <location>
        <begin position="866"/>
        <end position="878"/>
    </location>
</feature>
<organism evidence="3 4">
    <name type="scientific">Lepeophtheirus salmonis</name>
    <name type="common">Salmon louse</name>
    <name type="synonym">Caligus salmonis</name>
    <dbReference type="NCBI Taxonomy" id="72036"/>
    <lineage>
        <taxon>Eukaryota</taxon>
        <taxon>Metazoa</taxon>
        <taxon>Ecdysozoa</taxon>
        <taxon>Arthropoda</taxon>
        <taxon>Crustacea</taxon>
        <taxon>Multicrustacea</taxon>
        <taxon>Hexanauplia</taxon>
        <taxon>Copepoda</taxon>
        <taxon>Siphonostomatoida</taxon>
        <taxon>Caligidae</taxon>
        <taxon>Lepeophtheirus</taxon>
    </lineage>
</organism>
<feature type="compositionally biased region" description="Low complexity" evidence="2">
    <location>
        <begin position="754"/>
        <end position="766"/>
    </location>
</feature>
<gene>
    <name evidence="3" type="ORF">LSAA_6571</name>
</gene>
<dbReference type="Proteomes" id="UP000675881">
    <property type="component" value="Chromosome 2"/>
</dbReference>
<comment type="similarity">
    <text evidence="1">Belongs to the PA-PLA1 family.</text>
</comment>
<sequence length="1115" mass="123207">MNPLLARGSNYAPSLSETNIQFRAGVRDEASPPTLQVGVSNASPPPLMMNPAAPRVEDEVSSQTVGHGKEANLCHHWFYRTEKMLEGESFYWKPFDMVDSMNMESGFASEKESIAVMGGRYDVSLKDRLLHPVYWSYPQEGIPVMRASWFYQGPASHWIPFPEHVVPLLEENYNEGSWGAHRRISLGEKMGHVVFHSKDLMFYSPHCSFSQEVDNWGQTQETSTTPRIVHRGLEGLPDIPDGDMAEVDHLVFVVHGVGKYCDMKLRDLTEVVSSMPGSAHRVEFLPITWHQTLHGEDTGTDSRLKPLTLNPVFGQTIVDTVVNEINRVYQIFLKRNPSFKGETSVMGHSLGSVILFDILSHQKEEEKEPLVAEKKVESLESDPSKDKEQVDSLEDLFTKLKISSEYSDLFVSEGIDLTSLLTFSAEDLKEVALPEDAVKKILNYINGTSSEVKELDFNPSAFYALGSPIALFLAIRGISSLGEDFSFPTCSDFFNIFHPYDPVAYRMEAMDTVTKLMTSDIRKKILEGVSYTLSSVYNMATGQSGTDEFERTVEDEVLRKEEISRREDECNPKTIRSGLNGGNRIDFVLQEAPLESFNEYLFAIASHICYWDSEDVGLMILKNVYSKLNIRCDEELNITTNEMSSFVDSNHTQPFGQSVHHHPSYSMPSQNISNYSMMPPLPKPGPAPVFPTTSDSYSSIMQPMSQIYNPPSAPNVLDPSQYSLANMNTNTPPVQPQMYNPSALGAASTQSQVISSPPSLTPSISSQAISCPPPPLMTPSTQSQLFQPPPISSQSQIISGPPPPLMAPSTLSQPPPISPSPQPTLFQPPSISPSPQPTLFQPPSITPSPQPTLFQPPSISPSPQPTLFQPPSISSSPRPTLFQPPSISPSPQPQLFQPSTMAPSPQPQMFTPPPITPSTQPQVYQPPPIAPPPCNPGVSMSLTRPSGYPKIYPVASSMSSPRIGMDPTAPLGNNTVPLGPPPMGGEEIYVNKSSFIGSIGAIVESFGFHEIMKTYGIERRIITAGKNKSMMDPFREMSKDECSKIHKNLAAIHEIFKEHVKEARGDRLTSNEEEIFNGDFWSGQDAINLGLADGIHSVRSWIRSNFGQTVFMSSI</sequence>
<feature type="region of interest" description="Disordered" evidence="2">
    <location>
        <begin position="367"/>
        <end position="387"/>
    </location>
</feature>
<dbReference type="OrthoDB" id="284461at2759"/>
<dbReference type="Pfam" id="PF01343">
    <property type="entry name" value="Peptidase_S49"/>
    <property type="match status" value="1"/>
</dbReference>
<feature type="region of interest" description="Disordered" evidence="2">
    <location>
        <begin position="728"/>
        <end position="930"/>
    </location>
</feature>
<dbReference type="EMBL" id="HG994581">
    <property type="protein sequence ID" value="CAF2868686.1"/>
    <property type="molecule type" value="Genomic_DNA"/>
</dbReference>
<dbReference type="InterPro" id="IPR029045">
    <property type="entry name" value="ClpP/crotonase-like_dom_sf"/>
</dbReference>
<feature type="compositionally biased region" description="Low complexity" evidence="2">
    <location>
        <begin position="782"/>
        <end position="799"/>
    </location>
</feature>
<dbReference type="InterPro" id="IPR058055">
    <property type="entry name" value="PA-PLA1"/>
</dbReference>
<evidence type="ECO:0000256" key="2">
    <source>
        <dbReference type="SAM" id="MobiDB-lite"/>
    </source>
</evidence>
<dbReference type="GO" id="GO:0008233">
    <property type="term" value="F:peptidase activity"/>
    <property type="evidence" value="ECO:0007669"/>
    <property type="project" value="InterPro"/>
</dbReference>
<feature type="compositionally biased region" description="Polar residues" evidence="2">
    <location>
        <begin position="33"/>
        <end position="42"/>
    </location>
</feature>
<evidence type="ECO:0000256" key="1">
    <source>
        <dbReference type="ARBA" id="ARBA00038464"/>
    </source>
</evidence>
<dbReference type="GO" id="GO:0030134">
    <property type="term" value="C:COPII-coated ER to Golgi transport vesicle"/>
    <property type="evidence" value="ECO:0007669"/>
    <property type="project" value="TreeGrafter"/>
</dbReference>
<dbReference type="SMART" id="SM01127">
    <property type="entry name" value="DDHD"/>
    <property type="match status" value="1"/>
</dbReference>
<feature type="compositionally biased region" description="Polar residues" evidence="2">
    <location>
        <begin position="728"/>
        <end position="740"/>
    </location>
</feature>
<dbReference type="GO" id="GO:0004620">
    <property type="term" value="F:phospholipase activity"/>
    <property type="evidence" value="ECO:0007669"/>
    <property type="project" value="TreeGrafter"/>
</dbReference>
<evidence type="ECO:0000313" key="3">
    <source>
        <dbReference type="EMBL" id="CAF2868686.1"/>
    </source>
</evidence>
<dbReference type="PANTHER" id="PTHR23509">
    <property type="entry name" value="PA-PL1 PHOSPHOLIPASE FAMILY"/>
    <property type="match status" value="1"/>
</dbReference>
<proteinExistence type="inferred from homology"/>
<dbReference type="Gene3D" id="6.20.330.10">
    <property type="match status" value="1"/>
</dbReference>
<reference evidence="3" key="1">
    <citation type="submission" date="2021-02" db="EMBL/GenBank/DDBJ databases">
        <authorList>
            <person name="Bekaert M."/>
        </authorList>
    </citation>
    <scope>NUCLEOTIDE SEQUENCE</scope>
    <source>
        <strain evidence="3">IoA-00</strain>
    </source>
</reference>
<dbReference type="InterPro" id="IPR057825">
    <property type="entry name" value="WWE_SEC23-DDH2"/>
</dbReference>
<dbReference type="GO" id="GO:0006508">
    <property type="term" value="P:proteolysis"/>
    <property type="evidence" value="ECO:0007669"/>
    <property type="project" value="InterPro"/>
</dbReference>
<evidence type="ECO:0000313" key="4">
    <source>
        <dbReference type="Proteomes" id="UP000675881"/>
    </source>
</evidence>
<keyword evidence="4" id="KW-1185">Reference proteome</keyword>
<dbReference type="PROSITE" id="PS51043">
    <property type="entry name" value="DDHD"/>
    <property type="match status" value="1"/>
</dbReference>
<dbReference type="AlphaFoldDB" id="A0A7R8H5J2"/>
<name>A0A7R8H5J2_LEPSM</name>
<accession>A0A7R8H5J2</accession>
<dbReference type="InterPro" id="IPR004177">
    <property type="entry name" value="DDHD_dom"/>
</dbReference>
<dbReference type="PANTHER" id="PTHR23509:SF10">
    <property type="entry name" value="LD21067P"/>
    <property type="match status" value="1"/>
</dbReference>
<dbReference type="InterPro" id="IPR002142">
    <property type="entry name" value="Peptidase_S49"/>
</dbReference>
<dbReference type="SUPFAM" id="SSF52096">
    <property type="entry name" value="ClpP/crotonase"/>
    <property type="match status" value="1"/>
</dbReference>
<dbReference type="GO" id="GO:0046872">
    <property type="term" value="F:metal ion binding"/>
    <property type="evidence" value="ECO:0007669"/>
    <property type="project" value="InterPro"/>
</dbReference>
<feature type="compositionally biased region" description="Pro residues" evidence="2">
    <location>
        <begin position="904"/>
        <end position="916"/>
    </location>
</feature>
<protein>
    <submittedName>
        <fullName evidence="3">(salmon louse) hypothetical protein</fullName>
    </submittedName>
</protein>
<dbReference type="Pfam" id="PF23464">
    <property type="entry name" value="WWE_3"/>
    <property type="match status" value="1"/>
</dbReference>
<dbReference type="InterPro" id="IPR013761">
    <property type="entry name" value="SAM/pointed_sf"/>
</dbReference>
<dbReference type="Gene3D" id="1.10.150.50">
    <property type="entry name" value="Transcription Factor, Ets-1"/>
    <property type="match status" value="1"/>
</dbReference>
<dbReference type="Pfam" id="PF02862">
    <property type="entry name" value="DDHD"/>
    <property type="match status" value="2"/>
</dbReference>